<sequence>MKGSPKYPQIVAGPPRGSVLVLAPHADDESLGCGGAIALHHRQGDRVKVVVATDGAAGDPLGHYRGCNYRELRRNEARRAASILGIDEIEFWDYPDGKLAEVSDLMTRITALLAADRPDVLYRPSTLEVHPDHRALGVGVEAALQEYRPICGDFCYEIWATVQPTHAIDITPIWDVKRQAVEQYESQLRYNDLLYMMAGLNAYRTIFAPWARYVEAFQIG</sequence>
<accession>D5MIK2</accession>
<dbReference type="Proteomes" id="UP000006898">
    <property type="component" value="Chromosome"/>
</dbReference>
<dbReference type="AlphaFoldDB" id="D5MIK2"/>
<evidence type="ECO:0000313" key="1">
    <source>
        <dbReference type="EMBL" id="CBE67352.1"/>
    </source>
</evidence>
<organism evidence="1 2">
    <name type="scientific">Methylomirabilis oxygeniifera</name>
    <dbReference type="NCBI Taxonomy" id="671143"/>
    <lineage>
        <taxon>Bacteria</taxon>
        <taxon>Candidatus Methylomirabilota</taxon>
        <taxon>Candidatus Methylomirabilia</taxon>
        <taxon>Candidatus Methylomirabilales</taxon>
        <taxon>Candidatus Methylomirabilaceae</taxon>
        <taxon>Candidatus Methylomirabilis</taxon>
    </lineage>
</organism>
<dbReference type="InterPro" id="IPR003737">
    <property type="entry name" value="GlcNAc_PI_deacetylase-related"/>
</dbReference>
<protein>
    <recommendedName>
        <fullName evidence="3">PIG-L family deacetylase</fullName>
    </recommendedName>
</protein>
<dbReference type="HOGENOM" id="CLU_049311_6_0_0"/>
<dbReference type="eggNOG" id="COG2120">
    <property type="taxonomic scope" value="Bacteria"/>
</dbReference>
<dbReference type="EMBL" id="FP565575">
    <property type="protein sequence ID" value="CBE67352.1"/>
    <property type="molecule type" value="Genomic_DNA"/>
</dbReference>
<gene>
    <name evidence="1" type="ORF">DAMO_0254</name>
</gene>
<dbReference type="Gene3D" id="3.40.50.10320">
    <property type="entry name" value="LmbE-like"/>
    <property type="match status" value="1"/>
</dbReference>
<dbReference type="STRING" id="671143.DAMO_0254"/>
<dbReference type="GO" id="GO:0016811">
    <property type="term" value="F:hydrolase activity, acting on carbon-nitrogen (but not peptide) bonds, in linear amides"/>
    <property type="evidence" value="ECO:0007669"/>
    <property type="project" value="TreeGrafter"/>
</dbReference>
<dbReference type="Pfam" id="PF02585">
    <property type="entry name" value="PIG-L"/>
    <property type="match status" value="1"/>
</dbReference>
<dbReference type="PATRIC" id="fig|671143.5.peg.217"/>
<dbReference type="InterPro" id="IPR024078">
    <property type="entry name" value="LmbE-like_dom_sf"/>
</dbReference>
<dbReference type="KEGG" id="mox:DAMO_0254"/>
<dbReference type="PANTHER" id="PTHR12993:SF29">
    <property type="entry name" value="BLR3841 PROTEIN"/>
    <property type="match status" value="1"/>
</dbReference>
<name>D5MIK2_METO1</name>
<evidence type="ECO:0008006" key="3">
    <source>
        <dbReference type="Google" id="ProtNLM"/>
    </source>
</evidence>
<evidence type="ECO:0000313" key="2">
    <source>
        <dbReference type="Proteomes" id="UP000006898"/>
    </source>
</evidence>
<dbReference type="SUPFAM" id="SSF102588">
    <property type="entry name" value="LmbE-like"/>
    <property type="match status" value="1"/>
</dbReference>
<reference evidence="1 2" key="1">
    <citation type="journal article" date="2010" name="Nature">
        <title>Nitrite-driven anaerobic methane oxidation by oxygenic bacteria.</title>
        <authorList>
            <person name="Ettwig K.F."/>
            <person name="Butler M.K."/>
            <person name="Le Paslier D."/>
            <person name="Pelletier E."/>
            <person name="Mangenot S."/>
            <person name="Kuypers M.M.M."/>
            <person name="Schreiber F."/>
            <person name="Dutilh B.E."/>
            <person name="Zedelius J."/>
            <person name="de Beer D."/>
            <person name="Gloerich J."/>
            <person name="Wessels H.J.C.T."/>
            <person name="van Allen T."/>
            <person name="Luesken F."/>
            <person name="Wu M."/>
            <person name="van de Pas-Schoonen K.T."/>
            <person name="Op den Camp H.J.M."/>
            <person name="Janssen-Megens E.M."/>
            <person name="Francoijs K-J."/>
            <person name="Stunnenberg H."/>
            <person name="Weissenbach J."/>
            <person name="Jetten M.S.M."/>
            <person name="Strous M."/>
        </authorList>
    </citation>
    <scope>NUCLEOTIDE SEQUENCE [LARGE SCALE GENOMIC DNA]</scope>
</reference>
<proteinExistence type="predicted"/>
<dbReference type="PANTHER" id="PTHR12993">
    <property type="entry name" value="N-ACETYLGLUCOSAMINYL-PHOSPHATIDYLINOSITOL DE-N-ACETYLASE-RELATED"/>
    <property type="match status" value="1"/>
</dbReference>